<dbReference type="EMBL" id="JAANES010000001">
    <property type="protein sequence ID" value="MBS3018700.1"/>
    <property type="molecule type" value="Genomic_DNA"/>
</dbReference>
<protein>
    <recommendedName>
        <fullName evidence="1">IrrE N-terminal-like domain-containing protein</fullName>
    </recommendedName>
</protein>
<dbReference type="InterPro" id="IPR052345">
    <property type="entry name" value="Rad_response_metalloprotease"/>
</dbReference>
<reference evidence="2 3" key="1">
    <citation type="submission" date="2020-03" db="EMBL/GenBank/DDBJ databases">
        <title>The role of nitrogen metabolism on polyethylene biodegradation.</title>
        <authorList>
            <person name="Peixoto J."/>
            <person name="Vizzotto C.S."/>
            <person name="Ramos A."/>
            <person name="Alves G."/>
            <person name="Steindorff A."/>
            <person name="Kruger R."/>
        </authorList>
    </citation>
    <scope>NUCLEOTIDE SEQUENCE [LARGE SCALE GENOMIC DNA]</scope>
    <source>
        <strain evidence="2 3">PE63</strain>
    </source>
</reference>
<name>A0ABS5LQC1_9BURK</name>
<proteinExistence type="predicted"/>
<dbReference type="InterPro" id="IPR010359">
    <property type="entry name" value="IrrE_HExxH"/>
</dbReference>
<evidence type="ECO:0000313" key="2">
    <source>
        <dbReference type="EMBL" id="MBS3018700.1"/>
    </source>
</evidence>
<evidence type="ECO:0000313" key="3">
    <source>
        <dbReference type="Proteomes" id="UP001647436"/>
    </source>
</evidence>
<accession>A0ABS5LQC1</accession>
<dbReference type="PANTHER" id="PTHR43236:SF2">
    <property type="entry name" value="BLL0069 PROTEIN"/>
    <property type="match status" value="1"/>
</dbReference>
<evidence type="ECO:0000259" key="1">
    <source>
        <dbReference type="Pfam" id="PF06114"/>
    </source>
</evidence>
<dbReference type="RefSeq" id="WP_211456506.1">
    <property type="nucleotide sequence ID" value="NZ_JAANES010000001.1"/>
</dbReference>
<dbReference type="Gene3D" id="1.10.10.2910">
    <property type="match status" value="1"/>
</dbReference>
<organism evidence="2 3">
    <name type="scientific">Comamonas brasiliensis</name>
    <dbReference type="NCBI Taxonomy" id="1812482"/>
    <lineage>
        <taxon>Bacteria</taxon>
        <taxon>Pseudomonadati</taxon>
        <taxon>Pseudomonadota</taxon>
        <taxon>Betaproteobacteria</taxon>
        <taxon>Burkholderiales</taxon>
        <taxon>Comamonadaceae</taxon>
        <taxon>Comamonas</taxon>
    </lineage>
</organism>
<dbReference type="Proteomes" id="UP001647436">
    <property type="component" value="Unassembled WGS sequence"/>
</dbReference>
<feature type="domain" description="IrrE N-terminal-like" evidence="1">
    <location>
        <begin position="95"/>
        <end position="173"/>
    </location>
</feature>
<dbReference type="Pfam" id="PF06114">
    <property type="entry name" value="Peptidase_M78"/>
    <property type="match status" value="1"/>
</dbReference>
<gene>
    <name evidence="2" type="ORF">DJFAAGMI_01432</name>
</gene>
<sequence length="181" mass="20579">MDMPLHEGFPVAPRKRVDIRELAQHVRNVLQLPSGRLNSPRLLDTLSAHFGVHYDIFDKQSAPVPMEVEACYVPEDMTIYIRDSIFDQMARGGQRAVFTIGHELGHAVLAHRRTYNRQLKDTPIYCNSEWQANTFAAEFTMPLLEIQKRSLRTPEAISTFFGVSPAAATTRLTDLRKKGEL</sequence>
<comment type="caution">
    <text evidence="2">The sequence shown here is derived from an EMBL/GenBank/DDBJ whole genome shotgun (WGS) entry which is preliminary data.</text>
</comment>
<dbReference type="PANTHER" id="PTHR43236">
    <property type="entry name" value="ANTITOXIN HIGA1"/>
    <property type="match status" value="1"/>
</dbReference>
<keyword evidence="3" id="KW-1185">Reference proteome</keyword>